<evidence type="ECO:0000313" key="1">
    <source>
        <dbReference type="EMBL" id="SOK58674.1"/>
    </source>
</evidence>
<dbReference type="KEGG" id="vg:40100815"/>
<reference evidence="2 4" key="3">
    <citation type="submission" date="2019-06" db="EMBL/GenBank/DDBJ databases">
        <authorList>
            <person name="Bower L."/>
            <person name="Leinonen R."/>
        </authorList>
    </citation>
    <scope>NUCLEOTIDE SEQUENCE [LARGE SCALE GENOMIC DNA]</scope>
</reference>
<reference evidence="1" key="1">
    <citation type="submission" date="2017-10" db="EMBL/GenBank/DDBJ databases">
        <authorList>
            <person name="Banno H."/>
            <person name="Chua N.-H."/>
        </authorList>
    </citation>
    <scope>NUCLEOTIDE SEQUENCE [LARGE SCALE GENOMIC DNA]</scope>
</reference>
<sequence length="75" mass="8719">MMFTKIENSEVLIKTSFGYKVLPLFVRNSTKQVYAKNGQYYIAILVSKITSNAKISWQEINIPENFEKGHLVYNE</sequence>
<dbReference type="Proteomes" id="UP000317227">
    <property type="component" value="Segment"/>
</dbReference>
<evidence type="ECO:0000313" key="3">
    <source>
        <dbReference type="Proteomes" id="UP000240931"/>
    </source>
</evidence>
<evidence type="ECO:0000313" key="4">
    <source>
        <dbReference type="Proteomes" id="UP000317227"/>
    </source>
</evidence>
<proteinExistence type="predicted"/>
<dbReference type="GeneID" id="40100815"/>
<dbReference type="RefSeq" id="YP_009624007.1">
    <property type="nucleotide sequence ID" value="NC_042116.1"/>
</dbReference>
<evidence type="ECO:0000313" key="2">
    <source>
        <dbReference type="EMBL" id="VUE36443.1"/>
    </source>
</evidence>
<organism evidence="1 3">
    <name type="scientific">Yersinia phage fHe-Yen9-04</name>
    <dbReference type="NCBI Taxonomy" id="2052742"/>
    <lineage>
        <taxon>Viruses</taxon>
        <taxon>Duplodnaviria</taxon>
        <taxon>Heunggongvirae</taxon>
        <taxon>Uroviricota</taxon>
        <taxon>Caudoviricetes</taxon>
        <taxon>Eneladusvirus</taxon>
        <taxon>Eneladusvirus Yen904</taxon>
    </lineage>
</organism>
<dbReference type="OrthoDB" id="25996at10239"/>
<dbReference type="EMBL" id="LT960551">
    <property type="protein sequence ID" value="SOK58674.1"/>
    <property type="molecule type" value="Genomic_DNA"/>
</dbReference>
<gene>
    <name evidence="1" type="primary">g397</name>
</gene>
<dbReference type="Proteomes" id="UP000240931">
    <property type="component" value="Segment"/>
</dbReference>
<protein>
    <submittedName>
        <fullName evidence="1">Uncharacterized protein</fullName>
    </submittedName>
</protein>
<dbReference type="EMBL" id="LR596615">
    <property type="protein sequence ID" value="VUE36443.1"/>
    <property type="molecule type" value="Genomic_DNA"/>
</dbReference>
<reference evidence="3" key="2">
    <citation type="submission" date="2017-10" db="EMBL/GenBank/DDBJ databases">
        <authorList>
            <person name="Skurnik M."/>
        </authorList>
    </citation>
    <scope>NUCLEOTIDE SEQUENCE [LARGE SCALE GENOMIC DNA]</scope>
</reference>
<keyword evidence="3" id="KW-1185">Reference proteome</keyword>
<name>A0A2C9CXD7_9CAUD</name>
<accession>A0A2C9CXD7</accession>